<dbReference type="OrthoDB" id="8908111at2"/>
<feature type="chain" id="PRO_5020474696" evidence="1">
    <location>
        <begin position="32"/>
        <end position="174"/>
    </location>
</feature>
<dbReference type="AlphaFoldDB" id="A0A4S5C107"/>
<proteinExistence type="predicted"/>
<organism evidence="2 3">
    <name type="scientific">Lampropedia aestuarii</name>
    <dbReference type="NCBI Taxonomy" id="2562762"/>
    <lineage>
        <taxon>Bacteria</taxon>
        <taxon>Pseudomonadati</taxon>
        <taxon>Pseudomonadota</taxon>
        <taxon>Betaproteobacteria</taxon>
        <taxon>Burkholderiales</taxon>
        <taxon>Comamonadaceae</taxon>
        <taxon>Lampropedia</taxon>
    </lineage>
</organism>
<name>A0A4S5C107_9BURK</name>
<sequence>MTNSQRSLTNTSSTRRLACAAVLLACVNLHAQTPSAPAANPIQPKDGLWNWTMGAMQSSASCMPGVAQSLAQLLPQQRSEQVQFDTPFHPAQLVKDSAISWQQRSPNHFIAVANGITVQGFPLPLNARYELFVLSPTRMRGDATVEMNVWQVCKVQAPFDFERQEQATPAARTR</sequence>
<evidence type="ECO:0000256" key="1">
    <source>
        <dbReference type="SAM" id="SignalP"/>
    </source>
</evidence>
<evidence type="ECO:0000313" key="3">
    <source>
        <dbReference type="Proteomes" id="UP000306236"/>
    </source>
</evidence>
<dbReference type="Proteomes" id="UP000306236">
    <property type="component" value="Unassembled WGS sequence"/>
</dbReference>
<dbReference type="EMBL" id="SSWX01000002">
    <property type="protein sequence ID" value="THJ36128.1"/>
    <property type="molecule type" value="Genomic_DNA"/>
</dbReference>
<protein>
    <submittedName>
        <fullName evidence="2">Uncharacterized protein</fullName>
    </submittedName>
</protein>
<gene>
    <name evidence="2" type="ORF">E8K88_02355</name>
</gene>
<feature type="signal peptide" evidence="1">
    <location>
        <begin position="1"/>
        <end position="31"/>
    </location>
</feature>
<dbReference type="RefSeq" id="WP_136405034.1">
    <property type="nucleotide sequence ID" value="NZ_SSWX01000002.1"/>
</dbReference>
<evidence type="ECO:0000313" key="2">
    <source>
        <dbReference type="EMBL" id="THJ36128.1"/>
    </source>
</evidence>
<comment type="caution">
    <text evidence="2">The sequence shown here is derived from an EMBL/GenBank/DDBJ whole genome shotgun (WGS) entry which is preliminary data.</text>
</comment>
<reference evidence="2 3" key="1">
    <citation type="submission" date="2019-04" db="EMBL/GenBank/DDBJ databases">
        <title>Lampropedia sp YIM MLB12 draf genome.</title>
        <authorList>
            <person name="Wang Y.-X."/>
        </authorList>
    </citation>
    <scope>NUCLEOTIDE SEQUENCE [LARGE SCALE GENOMIC DNA]</scope>
    <source>
        <strain evidence="2 3">YIM MLB12</strain>
    </source>
</reference>
<accession>A0A4S5C107</accession>
<keyword evidence="1" id="KW-0732">Signal</keyword>
<keyword evidence="3" id="KW-1185">Reference proteome</keyword>